<protein>
    <submittedName>
        <fullName evidence="4">PQQ-binding-like beta-propeller repeat protein</fullName>
    </submittedName>
</protein>
<dbReference type="Proteomes" id="UP000676325">
    <property type="component" value="Unassembled WGS sequence"/>
</dbReference>
<sequence>MKRRPRTFRTSAVAGACWLGAAVLAATAACASSGEKSADPAYSGPASGSSSSTAGAAQDGVPGEWITYNGGNGRQGVVTTSPATAAAATSSAAKPAIAWRARLDGAVYGQPLLVGGRILAATENDSVYALDAASGRVLWRTHVGTPQALSALPCGDIDPLGITSTMAYDPATGSLFALAETDGGHHTLYAFDPATGAVRWQHGVEPPSGTPKDNQQRAALTVAFGRVYVPFGGLAGDCGDYIGSVVGTPADGQGTAQVHYSVPTTREGGIWGPGGLLNVGGTLYAAAGNGASMTTFDGSDSVIALSPDLTRTDYFAPSTWAQDNANDQDLGSLSPVSVSGRILALGKHGTAYLLAADRLGGVGGQLTQTQVCPAFGSGAVVGSTVYVACQDGVRALDVTSEGISIVWKSPVAANGSPTVAGTSVWTVRYPAGTLYRLDADTGAVTGQLALGTVPHFASPSLGVGRVYVGTMDGVVAVTG</sequence>
<dbReference type="Pfam" id="PF13360">
    <property type="entry name" value="PQQ_2"/>
    <property type="match status" value="2"/>
</dbReference>
<comment type="caution">
    <text evidence="4">The sequence shown here is derived from an EMBL/GenBank/DDBJ whole genome shotgun (WGS) entry which is preliminary data.</text>
</comment>
<keyword evidence="5" id="KW-1185">Reference proteome</keyword>
<reference evidence="4" key="1">
    <citation type="submission" date="2021-04" db="EMBL/GenBank/DDBJ databases">
        <title>Genome based classification of Actinospica acidithermotolerans sp. nov., an actinobacterium isolated from an Indonesian hot spring.</title>
        <authorList>
            <person name="Kusuma A.B."/>
            <person name="Putra K.E."/>
            <person name="Nafisah S."/>
            <person name="Loh J."/>
            <person name="Nouioui I."/>
            <person name="Goodfellow M."/>
        </authorList>
    </citation>
    <scope>NUCLEOTIDE SEQUENCE</scope>
    <source>
        <strain evidence="4">MGRD01-02</strain>
    </source>
</reference>
<dbReference type="InterPro" id="IPR011047">
    <property type="entry name" value="Quinoprotein_ADH-like_sf"/>
</dbReference>
<name>A0A941INY0_9ACTN</name>
<dbReference type="EMBL" id="JAGSOH010000106">
    <property type="protein sequence ID" value="MBR7829916.1"/>
    <property type="molecule type" value="Genomic_DNA"/>
</dbReference>
<dbReference type="InterPro" id="IPR018391">
    <property type="entry name" value="PQQ_b-propeller_rpt"/>
</dbReference>
<feature type="compositionally biased region" description="Low complexity" evidence="1">
    <location>
        <begin position="39"/>
        <end position="57"/>
    </location>
</feature>
<evidence type="ECO:0000256" key="2">
    <source>
        <dbReference type="SAM" id="SignalP"/>
    </source>
</evidence>
<dbReference type="AlphaFoldDB" id="A0A941INY0"/>
<evidence type="ECO:0000313" key="4">
    <source>
        <dbReference type="EMBL" id="MBR7829916.1"/>
    </source>
</evidence>
<gene>
    <name evidence="4" type="ORF">KDK95_26665</name>
</gene>
<dbReference type="InterPro" id="IPR002372">
    <property type="entry name" value="PQQ_rpt_dom"/>
</dbReference>
<feature type="chain" id="PRO_5038601777" evidence="2">
    <location>
        <begin position="26"/>
        <end position="479"/>
    </location>
</feature>
<organism evidence="4 5">
    <name type="scientific">Actinospica acidithermotolerans</name>
    <dbReference type="NCBI Taxonomy" id="2828514"/>
    <lineage>
        <taxon>Bacteria</taxon>
        <taxon>Bacillati</taxon>
        <taxon>Actinomycetota</taxon>
        <taxon>Actinomycetes</taxon>
        <taxon>Catenulisporales</taxon>
        <taxon>Actinospicaceae</taxon>
        <taxon>Actinospica</taxon>
    </lineage>
</organism>
<evidence type="ECO:0000256" key="1">
    <source>
        <dbReference type="SAM" id="MobiDB-lite"/>
    </source>
</evidence>
<proteinExistence type="predicted"/>
<keyword evidence="2" id="KW-0732">Signal</keyword>
<dbReference type="PANTHER" id="PTHR34512:SF30">
    <property type="entry name" value="OUTER MEMBRANE PROTEIN ASSEMBLY FACTOR BAMB"/>
    <property type="match status" value="1"/>
</dbReference>
<dbReference type="Gene3D" id="2.40.128.630">
    <property type="match status" value="1"/>
</dbReference>
<dbReference type="SUPFAM" id="SSF50998">
    <property type="entry name" value="Quinoprotein alcohol dehydrogenase-like"/>
    <property type="match status" value="1"/>
</dbReference>
<dbReference type="Gene3D" id="2.130.10.10">
    <property type="entry name" value="YVTN repeat-like/Quinoprotein amine dehydrogenase"/>
    <property type="match status" value="1"/>
</dbReference>
<dbReference type="PANTHER" id="PTHR34512">
    <property type="entry name" value="CELL SURFACE PROTEIN"/>
    <property type="match status" value="1"/>
</dbReference>
<dbReference type="InterPro" id="IPR015943">
    <property type="entry name" value="WD40/YVTN_repeat-like_dom_sf"/>
</dbReference>
<evidence type="ECO:0000313" key="5">
    <source>
        <dbReference type="Proteomes" id="UP000676325"/>
    </source>
</evidence>
<evidence type="ECO:0000259" key="3">
    <source>
        <dbReference type="Pfam" id="PF13360"/>
    </source>
</evidence>
<feature type="domain" description="Pyrrolo-quinoline quinone repeat" evidence="3">
    <location>
        <begin position="276"/>
        <end position="444"/>
    </location>
</feature>
<dbReference type="SMART" id="SM00564">
    <property type="entry name" value="PQQ"/>
    <property type="match status" value="3"/>
</dbReference>
<feature type="domain" description="Pyrrolo-quinoline quinone repeat" evidence="3">
    <location>
        <begin position="78"/>
        <end position="228"/>
    </location>
</feature>
<feature type="region of interest" description="Disordered" evidence="1">
    <location>
        <begin position="37"/>
        <end position="58"/>
    </location>
</feature>
<feature type="signal peptide" evidence="2">
    <location>
        <begin position="1"/>
        <end position="25"/>
    </location>
</feature>
<accession>A0A941INY0</accession>
<dbReference type="PROSITE" id="PS51257">
    <property type="entry name" value="PROKAR_LIPOPROTEIN"/>
    <property type="match status" value="1"/>
</dbReference>
<dbReference type="RefSeq" id="WP_212521049.1">
    <property type="nucleotide sequence ID" value="NZ_JAGSOH010000106.1"/>
</dbReference>